<reference evidence="2 3" key="1">
    <citation type="submission" date="2017-09" db="EMBL/GenBank/DDBJ databases">
        <title>Large-scale bioinformatics analysis of Bacillus genomes uncovers conserved roles of natural products in bacterial physiology.</title>
        <authorList>
            <consortium name="Agbiome Team Llc"/>
            <person name="Bleich R.M."/>
            <person name="Grubbs K.J."/>
            <person name="Santa Maria K.C."/>
            <person name="Allen S.E."/>
            <person name="Farag S."/>
            <person name="Shank E.A."/>
            <person name="Bowers A."/>
        </authorList>
    </citation>
    <scope>NUCLEOTIDE SEQUENCE [LARGE SCALE GENOMIC DNA]</scope>
    <source>
        <strain evidence="2 3">AFS022681</strain>
    </source>
</reference>
<dbReference type="SUPFAM" id="SSF53474">
    <property type="entry name" value="alpha/beta-Hydrolases"/>
    <property type="match status" value="1"/>
</dbReference>
<sequence>MRDTKMIAQTVKETFVQLNGFKLFTKFYGDKKNKPTVIMDAGYGDYSKSWKFFVSEISVLTDVLVYDRAGLGKSGKSLNPRTSTYMVKELKEALIRLSIKPPYILVGHSFGGVNARIYTSEYPQEVTGVVLVDSTPEDYKDRFLPTMPKAFQDAYNKQFVYEGTYDEFMESLQQLKDSRRKLSVPLIVISAGKKAHYSEESQGLWNKMQKEILQISSNGEFIIAKNSAHYIQNDEPEVVVNAVKRLIDNI</sequence>
<dbReference type="Pfam" id="PF00561">
    <property type="entry name" value="Abhydrolase_1"/>
    <property type="match status" value="1"/>
</dbReference>
<dbReference type="RefSeq" id="WP_098343543.1">
    <property type="nucleotide sequence ID" value="NZ_NTRR01000041.1"/>
</dbReference>
<dbReference type="EMBL" id="NTRR01000041">
    <property type="protein sequence ID" value="PFE10608.1"/>
    <property type="molecule type" value="Genomic_DNA"/>
</dbReference>
<gene>
    <name evidence="2" type="ORF">CN307_24350</name>
</gene>
<accession>A0A2A8ZU78</accession>
<dbReference type="Proteomes" id="UP000220032">
    <property type="component" value="Unassembled WGS sequence"/>
</dbReference>
<dbReference type="InterPro" id="IPR000073">
    <property type="entry name" value="AB_hydrolase_1"/>
</dbReference>
<protein>
    <submittedName>
        <fullName evidence="2">Alpha/beta hydrolase</fullName>
    </submittedName>
</protein>
<evidence type="ECO:0000313" key="3">
    <source>
        <dbReference type="Proteomes" id="UP000220032"/>
    </source>
</evidence>
<evidence type="ECO:0000313" key="2">
    <source>
        <dbReference type="EMBL" id="PFE10608.1"/>
    </source>
</evidence>
<dbReference type="GO" id="GO:0046464">
    <property type="term" value="P:acylglycerol catabolic process"/>
    <property type="evidence" value="ECO:0007669"/>
    <property type="project" value="TreeGrafter"/>
</dbReference>
<evidence type="ECO:0000259" key="1">
    <source>
        <dbReference type="Pfam" id="PF00561"/>
    </source>
</evidence>
<proteinExistence type="predicted"/>
<dbReference type="Gene3D" id="3.40.50.1820">
    <property type="entry name" value="alpha/beta hydrolase"/>
    <property type="match status" value="1"/>
</dbReference>
<dbReference type="InterPro" id="IPR029058">
    <property type="entry name" value="AB_hydrolase_fold"/>
</dbReference>
<comment type="caution">
    <text evidence="2">The sequence shown here is derived from an EMBL/GenBank/DDBJ whole genome shotgun (WGS) entry which is preliminary data.</text>
</comment>
<dbReference type="PANTHER" id="PTHR43798:SF33">
    <property type="entry name" value="HYDROLASE, PUTATIVE (AFU_ORTHOLOGUE AFUA_2G14860)-RELATED"/>
    <property type="match status" value="1"/>
</dbReference>
<dbReference type="PANTHER" id="PTHR43798">
    <property type="entry name" value="MONOACYLGLYCEROL LIPASE"/>
    <property type="match status" value="1"/>
</dbReference>
<dbReference type="GO" id="GO:0016020">
    <property type="term" value="C:membrane"/>
    <property type="evidence" value="ECO:0007669"/>
    <property type="project" value="TreeGrafter"/>
</dbReference>
<dbReference type="AlphaFoldDB" id="A0A2A8ZU78"/>
<organism evidence="2 3">
    <name type="scientific">Bacillus cereus</name>
    <dbReference type="NCBI Taxonomy" id="1396"/>
    <lineage>
        <taxon>Bacteria</taxon>
        <taxon>Bacillati</taxon>
        <taxon>Bacillota</taxon>
        <taxon>Bacilli</taxon>
        <taxon>Bacillales</taxon>
        <taxon>Bacillaceae</taxon>
        <taxon>Bacillus</taxon>
        <taxon>Bacillus cereus group</taxon>
    </lineage>
</organism>
<keyword evidence="2" id="KW-0378">Hydrolase</keyword>
<dbReference type="GO" id="GO:0047372">
    <property type="term" value="F:monoacylglycerol lipase activity"/>
    <property type="evidence" value="ECO:0007669"/>
    <property type="project" value="TreeGrafter"/>
</dbReference>
<name>A0A2A8ZU78_BACCE</name>
<feature type="domain" description="AB hydrolase-1" evidence="1">
    <location>
        <begin position="36"/>
        <end position="162"/>
    </location>
</feature>
<dbReference type="InterPro" id="IPR050266">
    <property type="entry name" value="AB_hydrolase_sf"/>
</dbReference>